<gene>
    <name evidence="3" type="ORF">IIF7_03736</name>
</gene>
<dbReference type="GO" id="GO:0004175">
    <property type="term" value="F:endopeptidase activity"/>
    <property type="evidence" value="ECO:0007669"/>
    <property type="project" value="UniProtKB-ARBA"/>
</dbReference>
<dbReference type="GO" id="GO:0006508">
    <property type="term" value="P:proteolysis"/>
    <property type="evidence" value="ECO:0007669"/>
    <property type="project" value="UniProtKB-KW"/>
</dbReference>
<evidence type="ECO:0000259" key="2">
    <source>
        <dbReference type="Pfam" id="PF02517"/>
    </source>
</evidence>
<name>A0A1Y1T7Q7_9FLAO</name>
<dbReference type="AlphaFoldDB" id="A0A1Y1T7Q7"/>
<comment type="caution">
    <text evidence="3">The sequence shown here is derived from an EMBL/GenBank/DDBJ whole genome shotgun (WGS) entry which is preliminary data.</text>
</comment>
<sequence>MGFLSLLELFDQTISFSNPHQKWISKILGFIISYLVLFKVFWKVKVPVLANFKLNNYKISILIYLIIASIGLELIYQPFFDINKLLDFYKNGYLSLESENYSINQKELLYQILTLIFITPLLEELFFRKFLISKLLKRNNEITSILISSFCFAVIHIETPVNLIPSFIFGLLSGVVFIKTGKILYSMFFHILMNIYYLIFLINASNYNDWIYNFNFNYIYWSLIILGSILTLLAMNKITTANKELS</sequence>
<dbReference type="OrthoDB" id="193898at2"/>
<dbReference type="STRING" id="1185767.IIF7_03736"/>
<feature type="transmembrane region" description="Helical" evidence="1">
    <location>
        <begin position="187"/>
        <end position="206"/>
    </location>
</feature>
<feature type="transmembrane region" description="Helical" evidence="1">
    <location>
        <begin position="23"/>
        <end position="41"/>
    </location>
</feature>
<keyword evidence="1" id="KW-1133">Transmembrane helix</keyword>
<evidence type="ECO:0000313" key="4">
    <source>
        <dbReference type="Proteomes" id="UP000192746"/>
    </source>
</evidence>
<keyword evidence="1" id="KW-0472">Membrane</keyword>
<reference evidence="3 4" key="1">
    <citation type="submission" date="2013-04" db="EMBL/GenBank/DDBJ databases">
        <title>Zunongwangia sp. 22II14-10F7 Genome Sequencing.</title>
        <authorList>
            <person name="Lai Q."/>
            <person name="Shao Z."/>
        </authorList>
    </citation>
    <scope>NUCLEOTIDE SEQUENCE [LARGE SCALE GENOMIC DNA]</scope>
    <source>
        <strain evidence="3 4">22II14-10F7</strain>
    </source>
</reference>
<keyword evidence="1" id="KW-0812">Transmembrane</keyword>
<feature type="domain" description="CAAX prenyl protease 2/Lysostaphin resistance protein A-like" evidence="2">
    <location>
        <begin position="108"/>
        <end position="195"/>
    </location>
</feature>
<feature type="transmembrane region" description="Helical" evidence="1">
    <location>
        <begin position="108"/>
        <end position="127"/>
    </location>
</feature>
<dbReference type="Pfam" id="PF02517">
    <property type="entry name" value="Rce1-like"/>
    <property type="match status" value="1"/>
</dbReference>
<feature type="transmembrane region" description="Helical" evidence="1">
    <location>
        <begin position="61"/>
        <end position="80"/>
    </location>
</feature>
<feature type="transmembrane region" description="Helical" evidence="1">
    <location>
        <begin position="218"/>
        <end position="235"/>
    </location>
</feature>
<organism evidence="3 4">
    <name type="scientific">Zunongwangia atlantica 22II14-10F7</name>
    <dbReference type="NCBI Taxonomy" id="1185767"/>
    <lineage>
        <taxon>Bacteria</taxon>
        <taxon>Pseudomonadati</taxon>
        <taxon>Bacteroidota</taxon>
        <taxon>Flavobacteriia</taxon>
        <taxon>Flavobacteriales</taxon>
        <taxon>Flavobacteriaceae</taxon>
        <taxon>Zunongwangia</taxon>
    </lineage>
</organism>
<protein>
    <submittedName>
        <fullName evidence="3">CAAX amino terminal protease</fullName>
    </submittedName>
</protein>
<keyword evidence="3" id="KW-0645">Protease</keyword>
<dbReference type="PANTHER" id="PTHR36435">
    <property type="entry name" value="SLR1288 PROTEIN"/>
    <property type="match status" value="1"/>
</dbReference>
<dbReference type="InterPro" id="IPR052710">
    <property type="entry name" value="CAAX_protease"/>
</dbReference>
<feature type="transmembrane region" description="Helical" evidence="1">
    <location>
        <begin position="139"/>
        <end position="157"/>
    </location>
</feature>
<dbReference type="GO" id="GO:0080120">
    <property type="term" value="P:CAAX-box protein maturation"/>
    <property type="evidence" value="ECO:0007669"/>
    <property type="project" value="UniProtKB-ARBA"/>
</dbReference>
<evidence type="ECO:0000256" key="1">
    <source>
        <dbReference type="SAM" id="Phobius"/>
    </source>
</evidence>
<proteinExistence type="predicted"/>
<evidence type="ECO:0000313" key="3">
    <source>
        <dbReference type="EMBL" id="ORL47097.1"/>
    </source>
</evidence>
<keyword evidence="3" id="KW-0378">Hydrolase</keyword>
<dbReference type="InterPro" id="IPR003675">
    <property type="entry name" value="Rce1/LyrA-like_dom"/>
</dbReference>
<accession>A0A1Y1T7Q7</accession>
<dbReference type="Proteomes" id="UP000192746">
    <property type="component" value="Unassembled WGS sequence"/>
</dbReference>
<dbReference type="EMBL" id="ARYN01000002">
    <property type="protein sequence ID" value="ORL47097.1"/>
    <property type="molecule type" value="Genomic_DNA"/>
</dbReference>
<dbReference type="PANTHER" id="PTHR36435:SF1">
    <property type="entry name" value="CAAX AMINO TERMINAL PROTEASE FAMILY PROTEIN"/>
    <property type="match status" value="1"/>
</dbReference>
<keyword evidence="4" id="KW-1185">Reference proteome</keyword>